<evidence type="ECO:0000313" key="2">
    <source>
        <dbReference type="Proteomes" id="UP001443914"/>
    </source>
</evidence>
<sequence>MILKDGEVTITRAAKAMISLSLLLKALITCDHQYQVINFFTMRVIGSSKLFWNQHDTTSAICHCQEKDPLSLCLPQSLSVHKDAEQKGKAKDEKRDLMLSYRMELNYITHVRVSRLMRF</sequence>
<dbReference type="AlphaFoldDB" id="A0AAW1H4W0"/>
<dbReference type="EMBL" id="JBDFQZ010000012">
    <property type="protein sequence ID" value="KAK9671273.1"/>
    <property type="molecule type" value="Genomic_DNA"/>
</dbReference>
<keyword evidence="2" id="KW-1185">Reference proteome</keyword>
<organism evidence="1 2">
    <name type="scientific">Saponaria officinalis</name>
    <name type="common">Common soapwort</name>
    <name type="synonym">Lychnis saponaria</name>
    <dbReference type="NCBI Taxonomy" id="3572"/>
    <lineage>
        <taxon>Eukaryota</taxon>
        <taxon>Viridiplantae</taxon>
        <taxon>Streptophyta</taxon>
        <taxon>Embryophyta</taxon>
        <taxon>Tracheophyta</taxon>
        <taxon>Spermatophyta</taxon>
        <taxon>Magnoliopsida</taxon>
        <taxon>eudicotyledons</taxon>
        <taxon>Gunneridae</taxon>
        <taxon>Pentapetalae</taxon>
        <taxon>Caryophyllales</taxon>
        <taxon>Caryophyllaceae</taxon>
        <taxon>Caryophylleae</taxon>
        <taxon>Saponaria</taxon>
    </lineage>
</organism>
<name>A0AAW1H4W0_SAPOF</name>
<gene>
    <name evidence="1" type="ORF">RND81_12G018600</name>
</gene>
<protein>
    <submittedName>
        <fullName evidence="1">Uncharacterized protein</fullName>
    </submittedName>
</protein>
<comment type="caution">
    <text evidence="1">The sequence shown here is derived from an EMBL/GenBank/DDBJ whole genome shotgun (WGS) entry which is preliminary data.</text>
</comment>
<proteinExistence type="predicted"/>
<evidence type="ECO:0000313" key="1">
    <source>
        <dbReference type="EMBL" id="KAK9671273.1"/>
    </source>
</evidence>
<dbReference type="Proteomes" id="UP001443914">
    <property type="component" value="Unassembled WGS sequence"/>
</dbReference>
<accession>A0AAW1H4W0</accession>
<reference evidence="1" key="1">
    <citation type="submission" date="2024-03" db="EMBL/GenBank/DDBJ databases">
        <title>WGS assembly of Saponaria officinalis var. Norfolk2.</title>
        <authorList>
            <person name="Jenkins J."/>
            <person name="Shu S."/>
            <person name="Grimwood J."/>
            <person name="Barry K."/>
            <person name="Goodstein D."/>
            <person name="Schmutz J."/>
            <person name="Leebens-Mack J."/>
            <person name="Osbourn A."/>
        </authorList>
    </citation>
    <scope>NUCLEOTIDE SEQUENCE [LARGE SCALE GENOMIC DNA]</scope>
    <source>
        <strain evidence="1">JIC</strain>
    </source>
</reference>